<protein>
    <submittedName>
        <fullName evidence="2">Uncharacterized protein</fullName>
    </submittedName>
</protein>
<reference evidence="2 3" key="1">
    <citation type="journal article" date="2018" name="Sci. Rep.">
        <title>Genome sequence of the cauliflower mushroom Sparassis crispa (Hanabiratake) and its association with beneficial usage.</title>
        <authorList>
            <person name="Kiyama R."/>
            <person name="Furutani Y."/>
            <person name="Kawaguchi K."/>
            <person name="Nakanishi T."/>
        </authorList>
    </citation>
    <scope>NUCLEOTIDE SEQUENCE [LARGE SCALE GENOMIC DNA]</scope>
</reference>
<sequence length="581" mass="63808">MSALNPAESTATSETHVQTIWNQQNESDAGQFVDAAKLADIRGIRLSVVGDPPMAMGQMGLLSRGKGKPKDDTYDYTEIHSRSRASQGGTSESHDASAYSSYRNSSQHAPQPVSDATLHYAASTVPTVNPSHPVMSLNMLNTYGVEDSISHEDYARFMETVSAITRYKPTAYARSASTRKRLPTTSSSNHTASVDLARKRQNSAPQADPPSPSLTIPHTEYAYPPFHSPLLILRDEPTQGSFFIPYEFDASSHVVHPPLDILPPCEDSTPSRASRSEEYVVQPEMPPSVSPEDSQATIIRGNCIVSLSPDVSNEPGPSTMHTGASTVAAPGDISTAGDTERRTLSHEDFRVLLERCGSSDEDALAQLKNIAKGVRGLDKVVSYTTRLLKDARDSYHKDADERGESLVEVEVFAGWLPAYNAMADLVKGLFNARHQETRRSMRMGRIAFALAYSVVDDYISNVTGCDLQRIRLLQPMPPPAIFPERTHALQQHAASLLNLLDEVLVEALQRYGRECGRATNAKRVGEYAEALRRGVDLLEEKTGFGGRRQGFESTLFARSRRAMTDWATNWAKKTDEQNGPI</sequence>
<dbReference type="RefSeq" id="XP_027620730.1">
    <property type="nucleotide sequence ID" value="XM_027764929.1"/>
</dbReference>
<gene>
    <name evidence="2" type="ORF">SCP_1701420</name>
</gene>
<proteinExistence type="predicted"/>
<dbReference type="GeneID" id="38786734"/>
<organism evidence="2 3">
    <name type="scientific">Sparassis crispa</name>
    <dbReference type="NCBI Taxonomy" id="139825"/>
    <lineage>
        <taxon>Eukaryota</taxon>
        <taxon>Fungi</taxon>
        <taxon>Dikarya</taxon>
        <taxon>Basidiomycota</taxon>
        <taxon>Agaricomycotina</taxon>
        <taxon>Agaricomycetes</taxon>
        <taxon>Polyporales</taxon>
        <taxon>Sparassidaceae</taxon>
        <taxon>Sparassis</taxon>
    </lineage>
</organism>
<feature type="compositionally biased region" description="Polar residues" evidence="1">
    <location>
        <begin position="312"/>
        <end position="325"/>
    </location>
</feature>
<feature type="compositionally biased region" description="Polar residues" evidence="1">
    <location>
        <begin position="98"/>
        <end position="109"/>
    </location>
</feature>
<accession>A0A401H5U6</accession>
<dbReference type="Proteomes" id="UP000287166">
    <property type="component" value="Unassembled WGS sequence"/>
</dbReference>
<dbReference type="OrthoDB" id="2945238at2759"/>
<feature type="region of interest" description="Disordered" evidence="1">
    <location>
        <begin position="173"/>
        <end position="219"/>
    </location>
</feature>
<dbReference type="InParanoid" id="A0A401H5U6"/>
<feature type="region of interest" description="Disordered" evidence="1">
    <location>
        <begin position="312"/>
        <end position="338"/>
    </location>
</feature>
<feature type="region of interest" description="Disordered" evidence="1">
    <location>
        <begin position="80"/>
        <end position="113"/>
    </location>
</feature>
<comment type="caution">
    <text evidence="2">The sequence shown here is derived from an EMBL/GenBank/DDBJ whole genome shotgun (WGS) entry which is preliminary data.</text>
</comment>
<dbReference type="EMBL" id="BFAD01000017">
    <property type="protein sequence ID" value="GBE89817.1"/>
    <property type="molecule type" value="Genomic_DNA"/>
</dbReference>
<feature type="compositionally biased region" description="Polar residues" evidence="1">
    <location>
        <begin position="183"/>
        <end position="192"/>
    </location>
</feature>
<dbReference type="AlphaFoldDB" id="A0A401H5U6"/>
<keyword evidence="3" id="KW-1185">Reference proteome</keyword>
<evidence type="ECO:0000256" key="1">
    <source>
        <dbReference type="SAM" id="MobiDB-lite"/>
    </source>
</evidence>
<name>A0A401H5U6_9APHY</name>
<evidence type="ECO:0000313" key="3">
    <source>
        <dbReference type="Proteomes" id="UP000287166"/>
    </source>
</evidence>
<evidence type="ECO:0000313" key="2">
    <source>
        <dbReference type="EMBL" id="GBE89817.1"/>
    </source>
</evidence>